<evidence type="ECO:0000256" key="1">
    <source>
        <dbReference type="SAM" id="Coils"/>
    </source>
</evidence>
<evidence type="ECO:0000259" key="3">
    <source>
        <dbReference type="Pfam" id="PF21598"/>
    </source>
</evidence>
<feature type="domain" description="PvuRts1 I-like SET and RING associated" evidence="2">
    <location>
        <begin position="148"/>
        <end position="273"/>
    </location>
</feature>
<evidence type="ECO:0000313" key="5">
    <source>
        <dbReference type="Proteomes" id="UP000273973"/>
    </source>
</evidence>
<protein>
    <submittedName>
        <fullName evidence="4">Uncharacterized protein</fullName>
    </submittedName>
</protein>
<dbReference type="EMBL" id="RSDG01000003">
    <property type="protein sequence ID" value="RRR50187.1"/>
    <property type="molecule type" value="Genomic_DNA"/>
</dbReference>
<evidence type="ECO:0000313" key="4">
    <source>
        <dbReference type="EMBL" id="RRR50187.1"/>
    </source>
</evidence>
<dbReference type="Proteomes" id="UP000273973">
    <property type="component" value="Unassembled WGS sequence"/>
</dbReference>
<dbReference type="AlphaFoldDB" id="A0A426T839"/>
<dbReference type="InterPro" id="IPR048797">
    <property type="entry name" value="PvuRts1I-like_N"/>
</dbReference>
<name>A0A426T839_STRSU</name>
<dbReference type="Pfam" id="PF18491">
    <property type="entry name" value="SRA"/>
    <property type="match status" value="1"/>
</dbReference>
<dbReference type="RefSeq" id="WP_125183313.1">
    <property type="nucleotide sequence ID" value="NZ_JARQPJ010000023.1"/>
</dbReference>
<reference evidence="4 5" key="1">
    <citation type="submission" date="2018-11" db="EMBL/GenBank/DDBJ databases">
        <authorList>
            <person name="Stevens M.J."/>
            <person name="Cernela N."/>
            <person name="Spoerry Serrano N."/>
            <person name="Schmitt S."/>
            <person name="Schrenzel J."/>
            <person name="Stephan R."/>
        </authorList>
    </citation>
    <scope>NUCLEOTIDE SEQUENCE [LARGE SCALE GENOMIC DNA]</scope>
    <source>
        <strain evidence="4 5">SS1014</strain>
    </source>
</reference>
<reference evidence="4 5" key="2">
    <citation type="submission" date="2018-12" db="EMBL/GenBank/DDBJ databases">
        <title>Whole-genome sequences of fifteen clinical Streptococcus suis strains isolated from pigs between 2006 and 2018.</title>
        <authorList>
            <person name="Stevens M.J.A."/>
            <person name="Cernela N."/>
            <person name="Spoerry Serrano N."/>
            <person name="Schmitt S."/>
            <person name="Schrenzel J."/>
            <person name="Stephan R."/>
        </authorList>
    </citation>
    <scope>NUCLEOTIDE SEQUENCE [LARGE SCALE GENOMIC DNA]</scope>
    <source>
        <strain evidence="4 5">SS1014</strain>
    </source>
</reference>
<gene>
    <name evidence="4" type="ORF">EJA00_00735</name>
</gene>
<proteinExistence type="predicted"/>
<feature type="coiled-coil region" evidence="1">
    <location>
        <begin position="68"/>
        <end position="129"/>
    </location>
</feature>
<evidence type="ECO:0000259" key="2">
    <source>
        <dbReference type="Pfam" id="PF18491"/>
    </source>
</evidence>
<organism evidence="4 5">
    <name type="scientific">Streptococcus suis</name>
    <dbReference type="NCBI Taxonomy" id="1307"/>
    <lineage>
        <taxon>Bacteria</taxon>
        <taxon>Bacillati</taxon>
        <taxon>Bacillota</taxon>
        <taxon>Bacilli</taxon>
        <taxon>Lactobacillales</taxon>
        <taxon>Streptococcaceae</taxon>
        <taxon>Streptococcus</taxon>
    </lineage>
</organism>
<accession>A0A426T839</accession>
<keyword evidence="1" id="KW-0175">Coiled coil</keyword>
<dbReference type="InterPro" id="IPR040674">
    <property type="entry name" value="PvuRts1I-like_SRA"/>
</dbReference>
<sequence length="279" mass="32945">MARTIDELTYYAKLLSKLHYKKYEFYVVSRIIHLLNDSEIQFTTQQVVRKSDGKRYLIDLYFPQFRLAVEVDEEYHKSQIENDQLREREVVAYANVDFKRIDCSNESSLETVHEDIDNLVNHIRELKNTKQDFVPYSYAEEFSVEKWKKLGTISVDDNAKFKTHVDVLKLFGKDLDQHQRGTSPLNNSIQVWFPKLYDNGDWKNSLSEDGTKIFQSRVARVDSKMKVSAIKDSIVFAHQKDVLGNIYYTFKGVYRCIKHTEDTIEYERISSKIFLSDYL</sequence>
<feature type="domain" description="Restriction endonuclease PvuRts1 I-like N-terminal" evidence="3">
    <location>
        <begin position="9"/>
        <end position="123"/>
    </location>
</feature>
<dbReference type="Pfam" id="PF21598">
    <property type="entry name" value="PvuRts1I-like_N"/>
    <property type="match status" value="1"/>
</dbReference>
<comment type="caution">
    <text evidence="4">The sequence shown here is derived from an EMBL/GenBank/DDBJ whole genome shotgun (WGS) entry which is preliminary data.</text>
</comment>